<proteinExistence type="predicted"/>
<protein>
    <submittedName>
        <fullName evidence="2">Uncharacterized protein</fullName>
    </submittedName>
</protein>
<dbReference type="EMBL" id="CP147244">
    <property type="protein sequence ID" value="WYK01083.1"/>
    <property type="molecule type" value="Genomic_DNA"/>
</dbReference>
<dbReference type="AlphaFoldDB" id="A0AAQ3W9I7"/>
<gene>
    <name evidence="2" type="ORF">A5821_002209</name>
</gene>
<dbReference type="RefSeq" id="WP_086314626.1">
    <property type="nucleotide sequence ID" value="NZ_CP147244.1"/>
</dbReference>
<evidence type="ECO:0000313" key="2">
    <source>
        <dbReference type="EMBL" id="WYK01083.1"/>
    </source>
</evidence>
<accession>A0AAQ3W9I7</accession>
<reference evidence="2" key="2">
    <citation type="submission" date="2024-03" db="EMBL/GenBank/DDBJ databases">
        <title>The Genome Sequence of Enterococcus sp. DIV0205d.</title>
        <authorList>
            <consortium name="The Broad Institute Genomics Platform"/>
            <consortium name="The Broad Institute Microbial Omics Core"/>
            <consortium name="The Broad Institute Genomic Center for Infectious Diseases"/>
            <person name="Earl A."/>
            <person name="Manson A."/>
            <person name="Gilmore M."/>
            <person name="Schwartman J."/>
            <person name="Shea T."/>
            <person name="Abouelleil A."/>
            <person name="Cao P."/>
            <person name="Chapman S."/>
            <person name="Cusick C."/>
            <person name="Young S."/>
            <person name="Neafsey D."/>
            <person name="Nusbaum C."/>
            <person name="Birren B."/>
        </authorList>
    </citation>
    <scope>NUCLEOTIDE SEQUENCE</scope>
    <source>
        <strain evidence="2">7F3_DIV0205</strain>
    </source>
</reference>
<reference evidence="2" key="1">
    <citation type="submission" date="2017-05" db="EMBL/GenBank/DDBJ databases">
        <authorList>
            <consortium name="The Broad Institute Genomics Platform"/>
            <consortium name="The Broad Institute Genomic Center for Infectious Diseases"/>
            <person name="Earl A."/>
            <person name="Manson A."/>
            <person name="Schwartman J."/>
            <person name="Gilmore M."/>
            <person name="Abouelleil A."/>
            <person name="Cao P."/>
            <person name="Chapman S."/>
            <person name="Cusick C."/>
            <person name="Shea T."/>
            <person name="Young S."/>
            <person name="Neafsey D."/>
            <person name="Nusbaum C."/>
            <person name="Birren B."/>
        </authorList>
    </citation>
    <scope>NUCLEOTIDE SEQUENCE</scope>
    <source>
        <strain evidence="2">7F3_DIV0205</strain>
    </source>
</reference>
<keyword evidence="3" id="KW-1185">Reference proteome</keyword>
<dbReference type="Proteomes" id="UP000194948">
    <property type="component" value="Chromosome"/>
</dbReference>
<name>A0AAQ3W9I7_9ENTE</name>
<evidence type="ECO:0000256" key="1">
    <source>
        <dbReference type="SAM" id="Phobius"/>
    </source>
</evidence>
<sequence>MKNWKCFSFYFVILFSILSLIVQPTSIIYYIRKDTTQPWELLSNTSIQEGNFTDAPQEIIFVYRRKKPIVPIQFMTLESKPRLLHQKRNHSTQYGQLLLILSGIFLFGSPRP</sequence>
<feature type="transmembrane region" description="Helical" evidence="1">
    <location>
        <begin position="7"/>
        <end position="31"/>
    </location>
</feature>
<evidence type="ECO:0000313" key="3">
    <source>
        <dbReference type="Proteomes" id="UP000194948"/>
    </source>
</evidence>
<keyword evidence="1" id="KW-1133">Transmembrane helix</keyword>
<organism evidence="2 3">
    <name type="scientific">Candidatus Enterococcus palustris</name>
    <dbReference type="NCBI Taxonomy" id="1834189"/>
    <lineage>
        <taxon>Bacteria</taxon>
        <taxon>Bacillati</taxon>
        <taxon>Bacillota</taxon>
        <taxon>Bacilli</taxon>
        <taxon>Lactobacillales</taxon>
        <taxon>Enterococcaceae</taxon>
        <taxon>Enterococcus</taxon>
    </lineage>
</organism>
<feature type="transmembrane region" description="Helical" evidence="1">
    <location>
        <begin position="91"/>
        <end position="108"/>
    </location>
</feature>
<keyword evidence="1" id="KW-0472">Membrane</keyword>
<keyword evidence="1" id="KW-0812">Transmembrane</keyword>